<dbReference type="PANTHER" id="PTHR22639">
    <property type="entry name" value="GAG-RELATED PROTEIN"/>
    <property type="match status" value="1"/>
</dbReference>
<evidence type="ECO:0000313" key="4">
    <source>
        <dbReference type="Proteomes" id="UP000228934"/>
    </source>
</evidence>
<feature type="domain" description="Zinc finger CCHC" evidence="2">
    <location>
        <begin position="9"/>
        <end position="74"/>
    </location>
</feature>
<organism evidence="3 4">
    <name type="scientific">Aquarana catesbeiana</name>
    <name type="common">American bullfrog</name>
    <name type="synonym">Rana catesbeiana</name>
    <dbReference type="NCBI Taxonomy" id="8400"/>
    <lineage>
        <taxon>Eukaryota</taxon>
        <taxon>Metazoa</taxon>
        <taxon>Chordata</taxon>
        <taxon>Craniata</taxon>
        <taxon>Vertebrata</taxon>
        <taxon>Euteleostomi</taxon>
        <taxon>Amphibia</taxon>
        <taxon>Batrachia</taxon>
        <taxon>Anura</taxon>
        <taxon>Neobatrachia</taxon>
        <taxon>Ranoidea</taxon>
        <taxon>Ranidae</taxon>
        <taxon>Aquarana</taxon>
    </lineage>
</organism>
<name>A0A2G9QC91_AQUCT</name>
<dbReference type="EMBL" id="KZ060191">
    <property type="protein sequence ID" value="PIO12673.1"/>
    <property type="molecule type" value="Genomic_DNA"/>
</dbReference>
<protein>
    <recommendedName>
        <fullName evidence="2">Zinc finger CCHC domain-containing protein</fullName>
    </recommendedName>
</protein>
<dbReference type="InterPro" id="IPR057810">
    <property type="entry name" value="RBD_ZCCHC3_1st"/>
</dbReference>
<dbReference type="InterPro" id="IPR042509">
    <property type="entry name" value="ZCCHC3"/>
</dbReference>
<evidence type="ECO:0000313" key="3">
    <source>
        <dbReference type="EMBL" id="PIO12673.1"/>
    </source>
</evidence>
<dbReference type="GO" id="GO:0003723">
    <property type="term" value="F:RNA binding"/>
    <property type="evidence" value="ECO:0007669"/>
    <property type="project" value="InterPro"/>
</dbReference>
<feature type="region of interest" description="Disordered" evidence="1">
    <location>
        <begin position="153"/>
        <end position="175"/>
    </location>
</feature>
<gene>
    <name evidence="3" type="ORF">AB205_0079700</name>
</gene>
<dbReference type="OrthoDB" id="9908854at2759"/>
<dbReference type="Pfam" id="PF23057">
    <property type="entry name" value="RBD_ZCCHC3_1st"/>
    <property type="match status" value="1"/>
</dbReference>
<feature type="non-terminal residue" evidence="3">
    <location>
        <position position="192"/>
    </location>
</feature>
<dbReference type="GO" id="GO:0002218">
    <property type="term" value="P:activation of innate immune response"/>
    <property type="evidence" value="ECO:0007669"/>
    <property type="project" value="InterPro"/>
</dbReference>
<keyword evidence="4" id="KW-1185">Reference proteome</keyword>
<evidence type="ECO:0000259" key="2">
    <source>
        <dbReference type="Pfam" id="PF23057"/>
    </source>
</evidence>
<reference evidence="4" key="1">
    <citation type="journal article" date="2017" name="Nat. Commun.">
        <title>The North American bullfrog draft genome provides insight into hormonal regulation of long noncoding RNA.</title>
        <authorList>
            <person name="Hammond S.A."/>
            <person name="Warren R.L."/>
            <person name="Vandervalk B.P."/>
            <person name="Kucuk E."/>
            <person name="Khan H."/>
            <person name="Gibb E.A."/>
            <person name="Pandoh P."/>
            <person name="Kirk H."/>
            <person name="Zhao Y."/>
            <person name="Jones M."/>
            <person name="Mungall A.J."/>
            <person name="Coope R."/>
            <person name="Pleasance S."/>
            <person name="Moore R.A."/>
            <person name="Holt R.A."/>
            <person name="Round J.M."/>
            <person name="Ohora S."/>
            <person name="Walle B.V."/>
            <person name="Veldhoen N."/>
            <person name="Helbing C.C."/>
            <person name="Birol I."/>
        </authorList>
    </citation>
    <scope>NUCLEOTIDE SEQUENCE [LARGE SCALE GENOMIC DNA]</scope>
</reference>
<dbReference type="PANTHER" id="PTHR22639:SF6">
    <property type="entry name" value="ZINC FINGER CCHC DOMAIN-CONTAINING PROTEIN 3-LIKE"/>
    <property type="match status" value="1"/>
</dbReference>
<dbReference type="GO" id="GO:0003690">
    <property type="term" value="F:double-stranded DNA binding"/>
    <property type="evidence" value="ECO:0007669"/>
    <property type="project" value="InterPro"/>
</dbReference>
<dbReference type="Proteomes" id="UP000228934">
    <property type="component" value="Unassembled WGS sequence"/>
</dbReference>
<dbReference type="AlphaFoldDB" id="A0A2G9QC91"/>
<sequence>MSQGSMRLRNPMRIQVKPEYCGEVGLKTIAVDVLQKLLNLQVSDIFALQDFVVSGQYDVSFHTEDTCQAAYENWVKADLGGNLLTKKMDVSLLFDPGLKTMTVHCYNPFLEPELVEAEQESQYVDEEVGEWAEDMEVRRKEGSGSKDLLIATQRLGPEVEQGSEAQRKKPKWDLSLGSQPRWSWVCTAEFKY</sequence>
<proteinExistence type="predicted"/>
<accession>A0A2G9QC91</accession>
<evidence type="ECO:0000256" key="1">
    <source>
        <dbReference type="SAM" id="MobiDB-lite"/>
    </source>
</evidence>